<dbReference type="VEuPathDB" id="VectorBase:HLOH_048585"/>
<dbReference type="AlphaFoldDB" id="A0A9J6FSZ4"/>
<feature type="coiled-coil region" evidence="1">
    <location>
        <begin position="143"/>
        <end position="192"/>
    </location>
</feature>
<sequence>MFSRNVSLFFSFLHPKLEREASALREELQCKEDELCASKEVIKVLRQQLDLGSTEQETLVELYADSSNEHYTRMLHEKDKLLLELRNELYMCKLQLESTQHRRSLARWKVRLPLFLCFASTGTRWSGELDELKDQSSLYQEVLKEKDRLLMSLTNELHDIEEEKKEEMAAVKSSEQAEEAKMAQEIEQLKARCACK</sequence>
<protein>
    <submittedName>
        <fullName evidence="2">Uncharacterized protein</fullName>
    </submittedName>
</protein>
<gene>
    <name evidence="2" type="ORF">HPB48_006202</name>
</gene>
<organism evidence="2 3">
    <name type="scientific">Haemaphysalis longicornis</name>
    <name type="common">Bush tick</name>
    <dbReference type="NCBI Taxonomy" id="44386"/>
    <lineage>
        <taxon>Eukaryota</taxon>
        <taxon>Metazoa</taxon>
        <taxon>Ecdysozoa</taxon>
        <taxon>Arthropoda</taxon>
        <taxon>Chelicerata</taxon>
        <taxon>Arachnida</taxon>
        <taxon>Acari</taxon>
        <taxon>Parasitiformes</taxon>
        <taxon>Ixodida</taxon>
        <taxon>Ixodoidea</taxon>
        <taxon>Ixodidae</taxon>
        <taxon>Haemaphysalinae</taxon>
        <taxon>Haemaphysalis</taxon>
    </lineage>
</organism>
<evidence type="ECO:0000313" key="3">
    <source>
        <dbReference type="Proteomes" id="UP000821853"/>
    </source>
</evidence>
<name>A0A9J6FSZ4_HAELO</name>
<keyword evidence="3" id="KW-1185">Reference proteome</keyword>
<dbReference type="EMBL" id="JABSTR010000004">
    <property type="protein sequence ID" value="KAH9366346.1"/>
    <property type="molecule type" value="Genomic_DNA"/>
</dbReference>
<proteinExistence type="predicted"/>
<evidence type="ECO:0000256" key="1">
    <source>
        <dbReference type="SAM" id="Coils"/>
    </source>
</evidence>
<evidence type="ECO:0000313" key="2">
    <source>
        <dbReference type="EMBL" id="KAH9366346.1"/>
    </source>
</evidence>
<dbReference type="Proteomes" id="UP000821853">
    <property type="component" value="Chromosome 2"/>
</dbReference>
<comment type="caution">
    <text evidence="2">The sequence shown here is derived from an EMBL/GenBank/DDBJ whole genome shotgun (WGS) entry which is preliminary data.</text>
</comment>
<accession>A0A9J6FSZ4</accession>
<reference evidence="2 3" key="1">
    <citation type="journal article" date="2020" name="Cell">
        <title>Large-Scale Comparative Analyses of Tick Genomes Elucidate Their Genetic Diversity and Vector Capacities.</title>
        <authorList>
            <consortium name="Tick Genome and Microbiome Consortium (TIGMIC)"/>
            <person name="Jia N."/>
            <person name="Wang J."/>
            <person name="Shi W."/>
            <person name="Du L."/>
            <person name="Sun Y."/>
            <person name="Zhan W."/>
            <person name="Jiang J.F."/>
            <person name="Wang Q."/>
            <person name="Zhang B."/>
            <person name="Ji P."/>
            <person name="Bell-Sakyi L."/>
            <person name="Cui X.M."/>
            <person name="Yuan T.T."/>
            <person name="Jiang B.G."/>
            <person name="Yang W.F."/>
            <person name="Lam T.T."/>
            <person name="Chang Q.C."/>
            <person name="Ding S.J."/>
            <person name="Wang X.J."/>
            <person name="Zhu J.G."/>
            <person name="Ruan X.D."/>
            <person name="Zhao L."/>
            <person name="Wei J.T."/>
            <person name="Ye R.Z."/>
            <person name="Que T.C."/>
            <person name="Du C.H."/>
            <person name="Zhou Y.H."/>
            <person name="Cheng J.X."/>
            <person name="Dai P.F."/>
            <person name="Guo W.B."/>
            <person name="Han X.H."/>
            <person name="Huang E.J."/>
            <person name="Li L.F."/>
            <person name="Wei W."/>
            <person name="Gao Y.C."/>
            <person name="Liu J.Z."/>
            <person name="Shao H.Z."/>
            <person name="Wang X."/>
            <person name="Wang C.C."/>
            <person name="Yang T.C."/>
            <person name="Huo Q.B."/>
            <person name="Li W."/>
            <person name="Chen H.Y."/>
            <person name="Chen S.E."/>
            <person name="Zhou L.G."/>
            <person name="Ni X.B."/>
            <person name="Tian J.H."/>
            <person name="Sheng Y."/>
            <person name="Liu T."/>
            <person name="Pan Y.S."/>
            <person name="Xia L.Y."/>
            <person name="Li J."/>
            <person name="Zhao F."/>
            <person name="Cao W.C."/>
        </authorList>
    </citation>
    <scope>NUCLEOTIDE SEQUENCE [LARGE SCALE GENOMIC DNA]</scope>
    <source>
        <strain evidence="2">HaeL-2018</strain>
    </source>
</reference>
<keyword evidence="1" id="KW-0175">Coiled coil</keyword>